<sequence>MLHAALETHPGTAPATGWRWRGIARAAVLFAPSALFLAGWFSSLPPQGALDAGLRALTVALFVLAAGRGPRMHPVRARFLLVAAARIMAAAEWARHVHLSGATELDVSFARGVHGRASRHAADRGSSVHPRPPCTHRCGSC</sequence>
<name>A0A2N6PK69_9MICO</name>
<accession>A0A2N6PK69</accession>
<evidence type="ECO:0000313" key="2">
    <source>
        <dbReference type="Proteomes" id="UP000235703"/>
    </source>
</evidence>
<reference evidence="1 2" key="1">
    <citation type="submission" date="2017-09" db="EMBL/GenBank/DDBJ databases">
        <title>Bacterial strain isolated from the female urinary microbiota.</title>
        <authorList>
            <person name="Thomas-White K."/>
            <person name="Kumar N."/>
            <person name="Forster S."/>
            <person name="Putonti C."/>
            <person name="Lawley T."/>
            <person name="Wolfe A.J."/>
        </authorList>
    </citation>
    <scope>NUCLEOTIDE SEQUENCE [LARGE SCALE GENOMIC DNA]</scope>
    <source>
        <strain evidence="1 2">UMB0680</strain>
    </source>
</reference>
<dbReference type="Proteomes" id="UP000235703">
    <property type="component" value="Unassembled WGS sequence"/>
</dbReference>
<keyword evidence="2" id="KW-1185">Reference proteome</keyword>
<comment type="caution">
    <text evidence="1">The sequence shown here is derived from an EMBL/GenBank/DDBJ whole genome shotgun (WGS) entry which is preliminary data.</text>
</comment>
<dbReference type="AlphaFoldDB" id="A0A2N6PK69"/>
<evidence type="ECO:0000313" key="1">
    <source>
        <dbReference type="EMBL" id="PMB99076.1"/>
    </source>
</evidence>
<protein>
    <submittedName>
        <fullName evidence="1">Uncharacterized protein</fullName>
    </submittedName>
</protein>
<gene>
    <name evidence="1" type="ORF">CJ198_00565</name>
</gene>
<dbReference type="EMBL" id="PNFZ01000001">
    <property type="protein sequence ID" value="PMB99076.1"/>
    <property type="molecule type" value="Genomic_DNA"/>
</dbReference>
<organism evidence="1 2">
    <name type="scientific">Brevibacterium luteolum</name>
    <dbReference type="NCBI Taxonomy" id="199591"/>
    <lineage>
        <taxon>Bacteria</taxon>
        <taxon>Bacillati</taxon>
        <taxon>Actinomycetota</taxon>
        <taxon>Actinomycetes</taxon>
        <taxon>Micrococcales</taxon>
        <taxon>Brevibacteriaceae</taxon>
        <taxon>Brevibacterium</taxon>
    </lineage>
</organism>
<proteinExistence type="predicted"/>
<dbReference type="RefSeq" id="WP_102159784.1">
    <property type="nucleotide sequence ID" value="NZ_PNFZ01000001.1"/>
</dbReference>